<dbReference type="AlphaFoldDB" id="A0AAD8B4B2"/>
<proteinExistence type="predicted"/>
<keyword evidence="2" id="KW-1185">Reference proteome</keyword>
<gene>
    <name evidence="1" type="ORF">Bpfe_022829</name>
</gene>
<evidence type="ECO:0000313" key="2">
    <source>
        <dbReference type="Proteomes" id="UP001233172"/>
    </source>
</evidence>
<dbReference type="EMBL" id="JASAOG010000146">
    <property type="protein sequence ID" value="KAK0047789.1"/>
    <property type="molecule type" value="Genomic_DNA"/>
</dbReference>
<dbReference type="Proteomes" id="UP001233172">
    <property type="component" value="Unassembled WGS sequence"/>
</dbReference>
<reference evidence="1" key="2">
    <citation type="submission" date="2023-04" db="EMBL/GenBank/DDBJ databases">
        <authorList>
            <person name="Bu L."/>
            <person name="Lu L."/>
            <person name="Laidemitt M.R."/>
            <person name="Zhang S.M."/>
            <person name="Mutuku M."/>
            <person name="Mkoji G."/>
            <person name="Steinauer M."/>
            <person name="Loker E.S."/>
        </authorList>
    </citation>
    <scope>NUCLEOTIDE SEQUENCE</scope>
    <source>
        <strain evidence="1">KasaAsao</strain>
        <tissue evidence="1">Whole Snail</tissue>
    </source>
</reference>
<comment type="caution">
    <text evidence="1">The sequence shown here is derived from an EMBL/GenBank/DDBJ whole genome shotgun (WGS) entry which is preliminary data.</text>
</comment>
<organism evidence="1 2">
    <name type="scientific">Biomphalaria pfeifferi</name>
    <name type="common">Bloodfluke planorb</name>
    <name type="synonym">Freshwater snail</name>
    <dbReference type="NCBI Taxonomy" id="112525"/>
    <lineage>
        <taxon>Eukaryota</taxon>
        <taxon>Metazoa</taxon>
        <taxon>Spiralia</taxon>
        <taxon>Lophotrochozoa</taxon>
        <taxon>Mollusca</taxon>
        <taxon>Gastropoda</taxon>
        <taxon>Heterobranchia</taxon>
        <taxon>Euthyneura</taxon>
        <taxon>Panpulmonata</taxon>
        <taxon>Hygrophila</taxon>
        <taxon>Lymnaeoidea</taxon>
        <taxon>Planorbidae</taxon>
        <taxon>Biomphalaria</taxon>
    </lineage>
</organism>
<evidence type="ECO:0000313" key="1">
    <source>
        <dbReference type="EMBL" id="KAK0047789.1"/>
    </source>
</evidence>
<accession>A0AAD8B4B2</accession>
<sequence>MPSGQDHSCPQSDCPAYKALSLEKSQGLLVQFGRKDSLLTPMCPLHKLNLMMTRAS</sequence>
<protein>
    <submittedName>
        <fullName evidence="1">Uncharacterized protein</fullName>
    </submittedName>
</protein>
<feature type="non-terminal residue" evidence="1">
    <location>
        <position position="56"/>
    </location>
</feature>
<name>A0AAD8B4B2_BIOPF</name>
<reference evidence="1" key="1">
    <citation type="journal article" date="2023" name="PLoS Negl. Trop. Dis.">
        <title>A genome sequence for Biomphalaria pfeifferi, the major vector snail for the human-infecting parasite Schistosoma mansoni.</title>
        <authorList>
            <person name="Bu L."/>
            <person name="Lu L."/>
            <person name="Laidemitt M.R."/>
            <person name="Zhang S.M."/>
            <person name="Mutuku M."/>
            <person name="Mkoji G."/>
            <person name="Steinauer M."/>
            <person name="Loker E.S."/>
        </authorList>
    </citation>
    <scope>NUCLEOTIDE SEQUENCE</scope>
    <source>
        <strain evidence="1">KasaAsao</strain>
    </source>
</reference>